<dbReference type="AlphaFoldDB" id="A0A6S7JD51"/>
<reference evidence="1" key="1">
    <citation type="submission" date="2020-04" db="EMBL/GenBank/DDBJ databases">
        <authorList>
            <person name="Alioto T."/>
            <person name="Alioto T."/>
            <person name="Gomez Garrido J."/>
        </authorList>
    </citation>
    <scope>NUCLEOTIDE SEQUENCE</scope>
    <source>
        <strain evidence="1">A484AB</strain>
    </source>
</reference>
<dbReference type="Proteomes" id="UP001152795">
    <property type="component" value="Unassembled WGS sequence"/>
</dbReference>
<name>A0A6S7JD51_PARCT</name>
<evidence type="ECO:0000313" key="1">
    <source>
        <dbReference type="EMBL" id="CAB4027994.1"/>
    </source>
</evidence>
<protein>
    <submittedName>
        <fullName evidence="1">Uncharacterized protein</fullName>
    </submittedName>
</protein>
<organism evidence="1 2">
    <name type="scientific">Paramuricea clavata</name>
    <name type="common">Red gorgonian</name>
    <name type="synonym">Violescent sea-whip</name>
    <dbReference type="NCBI Taxonomy" id="317549"/>
    <lineage>
        <taxon>Eukaryota</taxon>
        <taxon>Metazoa</taxon>
        <taxon>Cnidaria</taxon>
        <taxon>Anthozoa</taxon>
        <taxon>Octocorallia</taxon>
        <taxon>Malacalcyonacea</taxon>
        <taxon>Plexauridae</taxon>
        <taxon>Paramuricea</taxon>
    </lineage>
</organism>
<sequence length="76" mass="8893">MSEAWSRNNSTTQWWIALHSLEHIRIPGDARRYIPSQLFGTEALNLVTRIWSSFVTSFKTSVSWLSLYHIYFGNDT</sequence>
<evidence type="ECO:0000313" key="2">
    <source>
        <dbReference type="Proteomes" id="UP001152795"/>
    </source>
</evidence>
<keyword evidence="2" id="KW-1185">Reference proteome</keyword>
<comment type="caution">
    <text evidence="1">The sequence shown here is derived from an EMBL/GenBank/DDBJ whole genome shotgun (WGS) entry which is preliminary data.</text>
</comment>
<accession>A0A6S7JD51</accession>
<gene>
    <name evidence="1" type="ORF">PACLA_8A027901</name>
</gene>
<proteinExistence type="predicted"/>
<dbReference type="EMBL" id="CACRXK020015172">
    <property type="protein sequence ID" value="CAB4027994.1"/>
    <property type="molecule type" value="Genomic_DNA"/>
</dbReference>